<dbReference type="SUPFAM" id="SSF52833">
    <property type="entry name" value="Thioredoxin-like"/>
    <property type="match status" value="1"/>
</dbReference>
<evidence type="ECO:0000259" key="1">
    <source>
        <dbReference type="PROSITE" id="PS51352"/>
    </source>
</evidence>
<reference evidence="2 3" key="1">
    <citation type="submission" date="2020-05" db="EMBL/GenBank/DDBJ databases">
        <title>Horizontal transmission and recombination maintain forever young bacterial symbiont genomes.</title>
        <authorList>
            <person name="Russell S.L."/>
            <person name="Pepper-Tunick E."/>
            <person name="Svedberg J."/>
            <person name="Byrne A."/>
            <person name="Ruelas Castillo J."/>
            <person name="Vollmers C."/>
            <person name="Beinart R.A."/>
            <person name="Corbett-Detig R."/>
        </authorList>
    </citation>
    <scope>NUCLEOTIDE SEQUENCE [LARGE SCALE GENOMIC DNA]</scope>
    <source>
        <strain evidence="2">Santa_Monica_outfall</strain>
    </source>
</reference>
<dbReference type="KEGG" id="rev:HUE57_15650"/>
<accession>A0A6N0I0Y7</accession>
<dbReference type="EMBL" id="CP054491">
    <property type="protein sequence ID" value="QKQ28310.1"/>
    <property type="molecule type" value="Genomic_DNA"/>
</dbReference>
<dbReference type="PROSITE" id="PS51352">
    <property type="entry name" value="THIOREDOXIN_2"/>
    <property type="match status" value="1"/>
</dbReference>
<dbReference type="Proteomes" id="UP000509658">
    <property type="component" value="Chromosome"/>
</dbReference>
<name>A0A6N0I0Y7_9GAMM</name>
<dbReference type="Pfam" id="PF13098">
    <property type="entry name" value="Thioredoxin_2"/>
    <property type="match status" value="1"/>
</dbReference>
<gene>
    <name evidence="2" type="ORF">HUE57_15650</name>
</gene>
<dbReference type="Gene3D" id="3.40.30.10">
    <property type="entry name" value="Glutaredoxin"/>
    <property type="match status" value="1"/>
</dbReference>
<dbReference type="InterPro" id="IPR012336">
    <property type="entry name" value="Thioredoxin-like_fold"/>
</dbReference>
<protein>
    <submittedName>
        <fullName evidence="2">Thioredoxin fold domain-containing protein</fullName>
    </submittedName>
</protein>
<feature type="domain" description="Thioredoxin" evidence="1">
    <location>
        <begin position="4"/>
        <end position="155"/>
    </location>
</feature>
<dbReference type="InterPro" id="IPR041737">
    <property type="entry name" value="SoxW"/>
</dbReference>
<proteinExistence type="predicted"/>
<sequence>MSLLIFTVTIEAASVETRDPYVHFFDQFFGDLQEELANAKEEGKKGVLIFFEMDECPFCHRMKRTVLNRPEVQKFFKENMLSFAIDIEGDVEMVDFKGETMSQKDFSFKVNRVRATPVIAFYDLQGEQVVRYTGATSGPDEFLWMGEYFVDGHYQKQSFTRYKREKRKASKNR</sequence>
<evidence type="ECO:0000313" key="3">
    <source>
        <dbReference type="Proteomes" id="UP000509658"/>
    </source>
</evidence>
<keyword evidence="3" id="KW-1185">Reference proteome</keyword>
<dbReference type="InterPro" id="IPR013766">
    <property type="entry name" value="Thioredoxin_domain"/>
</dbReference>
<dbReference type="CDD" id="cd02951">
    <property type="entry name" value="SoxW"/>
    <property type="match status" value="1"/>
</dbReference>
<organism evidence="2 3">
    <name type="scientific">Candidatus Reidiella endopervernicosa</name>
    <dbReference type="NCBI Taxonomy" id="2738883"/>
    <lineage>
        <taxon>Bacteria</taxon>
        <taxon>Pseudomonadati</taxon>
        <taxon>Pseudomonadota</taxon>
        <taxon>Gammaproteobacteria</taxon>
        <taxon>Candidatus Reidiella</taxon>
    </lineage>
</organism>
<evidence type="ECO:0000313" key="2">
    <source>
        <dbReference type="EMBL" id="QKQ28310.1"/>
    </source>
</evidence>
<dbReference type="AlphaFoldDB" id="A0A6N0I0Y7"/>
<dbReference type="InterPro" id="IPR036249">
    <property type="entry name" value="Thioredoxin-like_sf"/>
</dbReference>